<comment type="caution">
    <text evidence="1">The sequence shown here is derived from an EMBL/GenBank/DDBJ whole genome shotgun (WGS) entry which is preliminary data.</text>
</comment>
<evidence type="ECO:0000313" key="1">
    <source>
        <dbReference type="EMBL" id="EOH93697.1"/>
    </source>
</evidence>
<organism evidence="1 2">
    <name type="scientific">Enterococcus pallens ATCC BAA-351</name>
    <dbReference type="NCBI Taxonomy" id="1158607"/>
    <lineage>
        <taxon>Bacteria</taxon>
        <taxon>Bacillati</taxon>
        <taxon>Bacillota</taxon>
        <taxon>Bacilli</taxon>
        <taxon>Lactobacillales</taxon>
        <taxon>Enterococcaceae</taxon>
        <taxon>Enterococcus</taxon>
    </lineage>
</organism>
<reference evidence="1 2" key="1">
    <citation type="submission" date="2013-02" db="EMBL/GenBank/DDBJ databases">
        <title>The Genome Sequence of Enterococcus pallens BAA-351.</title>
        <authorList>
            <consortium name="The Broad Institute Genome Sequencing Platform"/>
            <consortium name="The Broad Institute Genome Sequencing Center for Infectious Disease"/>
            <person name="Earl A.M."/>
            <person name="Gilmore M.S."/>
            <person name="Lebreton F."/>
            <person name="Walker B."/>
            <person name="Young S.K."/>
            <person name="Zeng Q."/>
            <person name="Gargeya S."/>
            <person name="Fitzgerald M."/>
            <person name="Haas B."/>
            <person name="Abouelleil A."/>
            <person name="Alvarado L."/>
            <person name="Arachchi H.M."/>
            <person name="Berlin A.M."/>
            <person name="Chapman S.B."/>
            <person name="Dewar J."/>
            <person name="Goldberg J."/>
            <person name="Griggs A."/>
            <person name="Gujja S."/>
            <person name="Hansen M."/>
            <person name="Howarth C."/>
            <person name="Imamovic A."/>
            <person name="Larimer J."/>
            <person name="McCowan C."/>
            <person name="Murphy C."/>
            <person name="Neiman D."/>
            <person name="Pearson M."/>
            <person name="Priest M."/>
            <person name="Roberts A."/>
            <person name="Saif S."/>
            <person name="Shea T."/>
            <person name="Sisk P."/>
            <person name="Sykes S."/>
            <person name="Wortman J."/>
            <person name="Nusbaum C."/>
            <person name="Birren B."/>
        </authorList>
    </citation>
    <scope>NUCLEOTIDE SEQUENCE [LARGE SCALE GENOMIC DNA]</scope>
    <source>
        <strain evidence="1 2">ATCC BAA-351</strain>
    </source>
</reference>
<gene>
    <name evidence="1" type="ORF">UAU_02393</name>
</gene>
<sequence length="75" mass="9036">MRNDKKRRQRQGRDPAHEKTGKQYHFVCAGVLVTKNWHCHVSRNLVTAFIPSYIRRMFDDWLANQKSQKRLVVRK</sequence>
<accession>R2QB77</accession>
<dbReference type="Proteomes" id="UP000013782">
    <property type="component" value="Unassembled WGS sequence"/>
</dbReference>
<dbReference type="RefSeq" id="WP_010757383.1">
    <property type="nucleotide sequence ID" value="NZ_ASWD01000001.1"/>
</dbReference>
<dbReference type="OrthoDB" id="9893654at2"/>
<name>R2QB77_9ENTE</name>
<evidence type="ECO:0000313" key="2">
    <source>
        <dbReference type="Proteomes" id="UP000013782"/>
    </source>
</evidence>
<dbReference type="HOGENOM" id="CLU_2665449_0_0_9"/>
<keyword evidence="2" id="KW-1185">Reference proteome</keyword>
<dbReference type="EMBL" id="AJAQ01000016">
    <property type="protein sequence ID" value="EOH93697.1"/>
    <property type="molecule type" value="Genomic_DNA"/>
</dbReference>
<proteinExistence type="predicted"/>
<protein>
    <submittedName>
        <fullName evidence="1">Uncharacterized protein</fullName>
    </submittedName>
</protein>
<dbReference type="AlphaFoldDB" id="R2QB77"/>